<dbReference type="Gene3D" id="3.30.70.270">
    <property type="match status" value="1"/>
</dbReference>
<evidence type="ECO:0000313" key="19">
    <source>
        <dbReference type="EMBL" id="TSE25608.1"/>
    </source>
</evidence>
<dbReference type="Pfam" id="PF17203">
    <property type="entry name" value="sCache_3_2"/>
    <property type="match status" value="1"/>
</dbReference>
<dbReference type="InterPro" id="IPR043128">
    <property type="entry name" value="Rev_trsase/Diguanyl_cyclase"/>
</dbReference>
<keyword evidence="10" id="KW-0902">Two-component regulatory system</keyword>
<dbReference type="AlphaFoldDB" id="A0A554WPU7"/>
<dbReference type="SUPFAM" id="SSF55785">
    <property type="entry name" value="PYP-like sensor domain (PAS domain)"/>
    <property type="match status" value="1"/>
</dbReference>
<keyword evidence="9" id="KW-1133">Transmembrane helix</keyword>
<evidence type="ECO:0000256" key="1">
    <source>
        <dbReference type="ARBA" id="ARBA00004651"/>
    </source>
</evidence>
<dbReference type="PANTHER" id="PTHR44757">
    <property type="entry name" value="DIGUANYLATE CYCLASE DGCP"/>
    <property type="match status" value="1"/>
</dbReference>
<dbReference type="PROSITE" id="PS50883">
    <property type="entry name" value="EAL"/>
    <property type="match status" value="1"/>
</dbReference>
<dbReference type="InterPro" id="IPR029151">
    <property type="entry name" value="Sensor-like_sf"/>
</dbReference>
<keyword evidence="2" id="KW-1003">Cell membrane</keyword>
<dbReference type="InterPro" id="IPR000160">
    <property type="entry name" value="GGDEF_dom"/>
</dbReference>
<evidence type="ECO:0000259" key="18">
    <source>
        <dbReference type="PROSITE" id="PS50887"/>
    </source>
</evidence>
<dbReference type="Proteomes" id="UP000320225">
    <property type="component" value="Unassembled WGS sequence"/>
</dbReference>
<feature type="domain" description="HAMP" evidence="17">
    <location>
        <begin position="205"/>
        <end position="257"/>
    </location>
</feature>
<dbReference type="EMBL" id="VJND01000006">
    <property type="protein sequence ID" value="TSE25608.1"/>
    <property type="molecule type" value="Genomic_DNA"/>
</dbReference>
<evidence type="ECO:0000259" key="14">
    <source>
        <dbReference type="PROSITE" id="PS50112"/>
    </source>
</evidence>
<protein>
    <submittedName>
        <fullName evidence="19">Putative signaling protein</fullName>
    </submittedName>
</protein>
<dbReference type="PROSITE" id="PS50112">
    <property type="entry name" value="PAS"/>
    <property type="match status" value="1"/>
</dbReference>
<dbReference type="PANTHER" id="PTHR44757:SF2">
    <property type="entry name" value="BIOFILM ARCHITECTURE MAINTENANCE PROTEIN MBAA"/>
    <property type="match status" value="1"/>
</dbReference>
<keyword evidence="7" id="KW-0418">Kinase</keyword>
<evidence type="ECO:0000313" key="20">
    <source>
        <dbReference type="Proteomes" id="UP000320225"/>
    </source>
</evidence>
<dbReference type="GO" id="GO:0016301">
    <property type="term" value="F:kinase activity"/>
    <property type="evidence" value="ECO:0007669"/>
    <property type="project" value="UniProtKB-KW"/>
</dbReference>
<gene>
    <name evidence="19" type="ORF">Tsedi_01193</name>
</gene>
<dbReference type="Pfam" id="PF00563">
    <property type="entry name" value="EAL"/>
    <property type="match status" value="1"/>
</dbReference>
<feature type="domain" description="EAL" evidence="16">
    <location>
        <begin position="580"/>
        <end position="834"/>
    </location>
</feature>
<evidence type="ECO:0000256" key="7">
    <source>
        <dbReference type="ARBA" id="ARBA00022777"/>
    </source>
</evidence>
<proteinExistence type="predicted"/>
<dbReference type="SMART" id="SM00091">
    <property type="entry name" value="PAS"/>
    <property type="match status" value="1"/>
</dbReference>
<dbReference type="SUPFAM" id="SSF55073">
    <property type="entry name" value="Nucleotide cyclase"/>
    <property type="match status" value="1"/>
</dbReference>
<evidence type="ECO:0000256" key="6">
    <source>
        <dbReference type="ARBA" id="ARBA00022741"/>
    </source>
</evidence>
<dbReference type="Gene3D" id="6.10.340.10">
    <property type="match status" value="1"/>
</dbReference>
<keyword evidence="8" id="KW-0067">ATP-binding</keyword>
<dbReference type="SMART" id="SM00304">
    <property type="entry name" value="HAMP"/>
    <property type="match status" value="1"/>
</dbReference>
<dbReference type="InterPro" id="IPR001633">
    <property type="entry name" value="EAL_dom"/>
</dbReference>
<dbReference type="GO" id="GO:0005886">
    <property type="term" value="C:plasma membrane"/>
    <property type="evidence" value="ECO:0007669"/>
    <property type="project" value="UniProtKB-SubCell"/>
</dbReference>
<dbReference type="GO" id="GO:0000160">
    <property type="term" value="P:phosphorelay signal transduction system"/>
    <property type="evidence" value="ECO:0007669"/>
    <property type="project" value="UniProtKB-KW"/>
</dbReference>
<dbReference type="PROSITE" id="PS50113">
    <property type="entry name" value="PAC"/>
    <property type="match status" value="1"/>
</dbReference>
<evidence type="ECO:0000256" key="4">
    <source>
        <dbReference type="ARBA" id="ARBA00022679"/>
    </source>
</evidence>
<dbReference type="InterPro" id="IPR003660">
    <property type="entry name" value="HAMP_dom"/>
</dbReference>
<evidence type="ECO:0000259" key="17">
    <source>
        <dbReference type="PROSITE" id="PS50885"/>
    </source>
</evidence>
<evidence type="ECO:0000256" key="12">
    <source>
        <dbReference type="SAM" id="Coils"/>
    </source>
</evidence>
<dbReference type="Gene3D" id="3.20.20.450">
    <property type="entry name" value="EAL domain"/>
    <property type="match status" value="1"/>
</dbReference>
<dbReference type="SUPFAM" id="SSF141868">
    <property type="entry name" value="EAL domain-like"/>
    <property type="match status" value="1"/>
</dbReference>
<dbReference type="Pfam" id="PF08448">
    <property type="entry name" value="PAS_4"/>
    <property type="match status" value="1"/>
</dbReference>
<feature type="domain" description="PAC" evidence="15">
    <location>
        <begin position="356"/>
        <end position="406"/>
    </location>
</feature>
<dbReference type="InterPro" id="IPR013656">
    <property type="entry name" value="PAS_4"/>
</dbReference>
<keyword evidence="4" id="KW-0808">Transferase</keyword>
<dbReference type="CDD" id="cd06225">
    <property type="entry name" value="HAMP"/>
    <property type="match status" value="1"/>
</dbReference>
<evidence type="ECO:0000259" key="15">
    <source>
        <dbReference type="PROSITE" id="PS50113"/>
    </source>
</evidence>
<evidence type="ECO:0000256" key="10">
    <source>
        <dbReference type="ARBA" id="ARBA00023012"/>
    </source>
</evidence>
<keyword evidence="12" id="KW-0175">Coiled coil</keyword>
<dbReference type="InterPro" id="IPR029787">
    <property type="entry name" value="Nucleotide_cyclase"/>
</dbReference>
<dbReference type="InterPro" id="IPR000700">
    <property type="entry name" value="PAS-assoc_C"/>
</dbReference>
<evidence type="ECO:0000256" key="3">
    <source>
        <dbReference type="ARBA" id="ARBA00022553"/>
    </source>
</evidence>
<keyword evidence="11" id="KW-0472">Membrane</keyword>
<keyword evidence="5" id="KW-0812">Transmembrane</keyword>
<feature type="region of interest" description="Disordered" evidence="13">
    <location>
        <begin position="337"/>
        <end position="365"/>
    </location>
</feature>
<dbReference type="NCBIfam" id="TIGR00254">
    <property type="entry name" value="GGDEF"/>
    <property type="match status" value="1"/>
</dbReference>
<dbReference type="Gene3D" id="3.30.450.20">
    <property type="entry name" value="PAS domain"/>
    <property type="match status" value="2"/>
</dbReference>
<name>A0A554WPU7_9BURK</name>
<dbReference type="InterPro" id="IPR000014">
    <property type="entry name" value="PAS"/>
</dbReference>
<dbReference type="InterPro" id="IPR035919">
    <property type="entry name" value="EAL_sf"/>
</dbReference>
<dbReference type="CDD" id="cd01948">
    <property type="entry name" value="EAL"/>
    <property type="match status" value="1"/>
</dbReference>
<dbReference type="FunFam" id="3.30.70.270:FF:000001">
    <property type="entry name" value="Diguanylate cyclase domain protein"/>
    <property type="match status" value="1"/>
</dbReference>
<dbReference type="SUPFAM" id="SSF103190">
    <property type="entry name" value="Sensory domain-like"/>
    <property type="match status" value="1"/>
</dbReference>
<dbReference type="SMART" id="SM00267">
    <property type="entry name" value="GGDEF"/>
    <property type="match status" value="1"/>
</dbReference>
<reference evidence="19 20" key="1">
    <citation type="submission" date="2019-07" db="EMBL/GenBank/DDBJ databases">
        <title>Tepidimonas sediminis YIM 72259 draft genome.</title>
        <authorList>
            <person name="Da Costa M.S."/>
            <person name="Froufe H.J.C."/>
            <person name="Egas C."/>
            <person name="Albuquerque L."/>
        </authorList>
    </citation>
    <scope>NUCLEOTIDE SEQUENCE [LARGE SCALE GENOMIC DNA]</scope>
    <source>
        <strain evidence="19 20">YIM 72259</strain>
    </source>
</reference>
<evidence type="ECO:0000256" key="8">
    <source>
        <dbReference type="ARBA" id="ARBA00022840"/>
    </source>
</evidence>
<sequence>MKGLAPPTGLRRLWRWLWQVSFLRRLALSMALLHVLVLAVTLADVGRRGLASRAELERQAVLQEARQLAAAVRHGVLARDLGQLTEQVDVLRSAGHLRYAMVLDTQGRVLAHTAPVLAGQYVVDDFSRSQLQRRDALRPFVAQEADELLDVWAPVWHGSSLAGWVRIGHDLQRHALDPWTVLRQGWWYGLLTVAAGLLLAAGIARNLGRDLGRLQALLRRVRQGHLDERIAVTRQDELGELMEGVNRTLQRLQADEAELRRTGATLARERAYLRAVLGSMRQGVLALDADGRVQLCNATLLRLLGLSGGPAAWQGVPLARLLQASALPASAWRDDERAAAAPAASGSEPPSVQTAMGGEPPVAGADGRLLARDRVPLVDDDGRPQGTLWLVRDVTDELLAQERLRWQALHDPLTRLPNRLLLGDRLQRAMARARRSQELLAVCMLDLDDFKRVNDVLGHEAGDGLLVRVAERLRGCIRAEDTVARLGGDEFVLLLGGLGGAAELERALTRVCETVARPMTLPQGEALVHASIGVTLYPVNDSDADTLLRHADQALYQAKQQGGNRYVMFDLEFSQRTQAEQRLRERLRVALEADELVLHYQPRVRLADGRLVGAEALVRWPQGDGTLWTPDRFIPLIEQDALIELLGEWAVRTVLRQQHAWRQQGCAVPVAVNIAARHFLRADFVARLQLLLAAAPDVPAGLLEIELVESAALDNLDQAARTIEQLRALGISVAIDDFGMGYASLGYLRRLPVDKVKIDRSFVMRMLDDADDRQVVQAIIGLAHTFGRTVVAEGVEHDGLARALRQMGCDEAQGYGVARPMPMADWPGWVERWRAAPPPWEAPAAVSAGAAPS</sequence>
<dbReference type="GO" id="GO:0005524">
    <property type="term" value="F:ATP binding"/>
    <property type="evidence" value="ECO:0007669"/>
    <property type="project" value="UniProtKB-KW"/>
</dbReference>
<keyword evidence="3" id="KW-0597">Phosphoprotein</keyword>
<dbReference type="InterPro" id="IPR035965">
    <property type="entry name" value="PAS-like_dom_sf"/>
</dbReference>
<keyword evidence="20" id="KW-1185">Reference proteome</keyword>
<comment type="caution">
    <text evidence="19">The sequence shown here is derived from an EMBL/GenBank/DDBJ whole genome shotgun (WGS) entry which is preliminary data.</text>
</comment>
<feature type="compositionally biased region" description="Low complexity" evidence="13">
    <location>
        <begin position="339"/>
        <end position="351"/>
    </location>
</feature>
<dbReference type="InterPro" id="IPR033463">
    <property type="entry name" value="sCache_3"/>
</dbReference>
<evidence type="ECO:0000256" key="2">
    <source>
        <dbReference type="ARBA" id="ARBA00022475"/>
    </source>
</evidence>
<dbReference type="CDD" id="cd01949">
    <property type="entry name" value="GGDEF"/>
    <property type="match status" value="1"/>
</dbReference>
<keyword evidence="6" id="KW-0547">Nucleotide-binding</keyword>
<evidence type="ECO:0000256" key="9">
    <source>
        <dbReference type="ARBA" id="ARBA00022989"/>
    </source>
</evidence>
<dbReference type="SUPFAM" id="SSF158472">
    <property type="entry name" value="HAMP domain-like"/>
    <property type="match status" value="1"/>
</dbReference>
<evidence type="ECO:0000256" key="13">
    <source>
        <dbReference type="SAM" id="MobiDB-lite"/>
    </source>
</evidence>
<comment type="subcellular location">
    <subcellularLocation>
        <location evidence="1">Cell membrane</location>
        <topology evidence="1">Multi-pass membrane protein</topology>
    </subcellularLocation>
</comment>
<evidence type="ECO:0000256" key="11">
    <source>
        <dbReference type="ARBA" id="ARBA00023136"/>
    </source>
</evidence>
<dbReference type="SMART" id="SM00052">
    <property type="entry name" value="EAL"/>
    <property type="match status" value="1"/>
</dbReference>
<organism evidence="19 20">
    <name type="scientific">Tepidimonas sediminis</name>
    <dbReference type="NCBI Taxonomy" id="2588941"/>
    <lineage>
        <taxon>Bacteria</taxon>
        <taxon>Pseudomonadati</taxon>
        <taxon>Pseudomonadota</taxon>
        <taxon>Betaproteobacteria</taxon>
        <taxon>Burkholderiales</taxon>
        <taxon>Tepidimonas</taxon>
    </lineage>
</organism>
<feature type="domain" description="GGDEF" evidence="18">
    <location>
        <begin position="438"/>
        <end position="571"/>
    </location>
</feature>
<evidence type="ECO:0000256" key="5">
    <source>
        <dbReference type="ARBA" id="ARBA00022692"/>
    </source>
</evidence>
<dbReference type="InterPro" id="IPR052155">
    <property type="entry name" value="Biofilm_reg_signaling"/>
</dbReference>
<dbReference type="PROSITE" id="PS50885">
    <property type="entry name" value="HAMP"/>
    <property type="match status" value="1"/>
</dbReference>
<feature type="domain" description="PAS" evidence="14">
    <location>
        <begin position="269"/>
        <end position="307"/>
    </location>
</feature>
<accession>A0A554WPU7</accession>
<evidence type="ECO:0000259" key="16">
    <source>
        <dbReference type="PROSITE" id="PS50883"/>
    </source>
</evidence>
<dbReference type="Pfam" id="PF00990">
    <property type="entry name" value="GGDEF"/>
    <property type="match status" value="1"/>
</dbReference>
<feature type="coiled-coil region" evidence="12">
    <location>
        <begin position="235"/>
        <end position="262"/>
    </location>
</feature>
<dbReference type="OrthoDB" id="9813903at2"/>
<dbReference type="PROSITE" id="PS50887">
    <property type="entry name" value="GGDEF"/>
    <property type="match status" value="1"/>
</dbReference>
<dbReference type="Pfam" id="PF00672">
    <property type="entry name" value="HAMP"/>
    <property type="match status" value="1"/>
</dbReference>